<dbReference type="InterPro" id="IPR000073">
    <property type="entry name" value="AB_hydrolase_1"/>
</dbReference>
<evidence type="ECO:0000256" key="1">
    <source>
        <dbReference type="SAM" id="MobiDB-lite"/>
    </source>
</evidence>
<organism evidence="3 4">
    <name type="scientific">Streptomyces rimosus subsp. rimosus (strain ATCC 10970 / DSM 40260 / JCM 4667 / NRRL 2234)</name>
    <dbReference type="NCBI Taxonomy" id="1265868"/>
    <lineage>
        <taxon>Bacteria</taxon>
        <taxon>Bacillati</taxon>
        <taxon>Actinomycetota</taxon>
        <taxon>Actinomycetes</taxon>
        <taxon>Kitasatosporales</taxon>
        <taxon>Streptomycetaceae</taxon>
        <taxon>Streptomyces</taxon>
    </lineage>
</organism>
<dbReference type="InterPro" id="IPR050266">
    <property type="entry name" value="AB_hydrolase_sf"/>
</dbReference>
<dbReference type="InterPro" id="IPR000639">
    <property type="entry name" value="Epox_hydrolase-like"/>
</dbReference>
<dbReference type="PANTHER" id="PTHR43798">
    <property type="entry name" value="MONOACYLGLYCEROL LIPASE"/>
    <property type="match status" value="1"/>
</dbReference>
<dbReference type="GO" id="GO:0016787">
    <property type="term" value="F:hydrolase activity"/>
    <property type="evidence" value="ECO:0007669"/>
    <property type="project" value="UniProtKB-KW"/>
</dbReference>
<name>A0A8A1UKN9_STRR1</name>
<feature type="domain" description="AB hydrolase-1" evidence="2">
    <location>
        <begin position="53"/>
        <end position="282"/>
    </location>
</feature>
<reference evidence="3" key="2">
    <citation type="submission" date="2020-01" db="EMBL/GenBank/DDBJ databases">
        <authorList>
            <person name="Algora L."/>
            <person name="Schniete J.K."/>
            <person name="MacFadyen A."/>
            <person name="Hoskisson P.A."/>
            <person name="Hunter I.S."/>
            <person name="Herron P.R."/>
        </authorList>
    </citation>
    <scope>NUCLEOTIDE SEQUENCE</scope>
    <source>
        <strain evidence="3">ATCC 10970</strain>
    </source>
</reference>
<dbReference type="SUPFAM" id="SSF53474">
    <property type="entry name" value="alpha/beta-Hydrolases"/>
    <property type="match status" value="1"/>
</dbReference>
<dbReference type="InterPro" id="IPR029058">
    <property type="entry name" value="AB_hydrolase_fold"/>
</dbReference>
<evidence type="ECO:0000313" key="4">
    <source>
        <dbReference type="Proteomes" id="UP000011074"/>
    </source>
</evidence>
<dbReference type="AlphaFoldDB" id="A0A8A1UKN9"/>
<dbReference type="PRINTS" id="PR00412">
    <property type="entry name" value="EPOXHYDRLASE"/>
</dbReference>
<dbReference type="GO" id="GO:0016020">
    <property type="term" value="C:membrane"/>
    <property type="evidence" value="ECO:0007669"/>
    <property type="project" value="TreeGrafter"/>
</dbReference>
<feature type="region of interest" description="Disordered" evidence="1">
    <location>
        <begin position="1"/>
        <end position="23"/>
    </location>
</feature>
<accession>A0A8A1UKN9</accession>
<feature type="compositionally biased region" description="Basic and acidic residues" evidence="1">
    <location>
        <begin position="1"/>
        <end position="11"/>
    </location>
</feature>
<reference evidence="3" key="3">
    <citation type="journal article" date="2021" name="bioRxiv">
        <title>Bilateral symmetry of linear streptomycete chromosomes.</title>
        <authorList>
            <person name="Algora-Gallardo L."/>
            <person name="Schniete J.K."/>
            <person name="Mark D.R."/>
            <person name="Hunter I.S."/>
            <person name="Herron P.R."/>
        </authorList>
    </citation>
    <scope>NUCLEOTIDE SEQUENCE</scope>
    <source>
        <strain evidence="3">ATCC 10970</strain>
    </source>
</reference>
<keyword evidence="3" id="KW-0378">Hydrolase</keyword>
<sequence length="302" mass="32512">MFLLHRDDAPHSIEPSTGQRPISGEQGRVVLHTAAVNGITLTYEDTGEADGATVLLVHGHPFDHTMWAPQTTALAAAGHRVIVPDLRGYGASQVVPGTTRLEVFAADLAALLDHLGVTERIVLGGLSMGGQIVMECARRFPHRLRALVLADTFAHAETPEGRRARNAMADRLLREGMGGYTEEVLDKMIAPRTIAARPAVAEHVRRMMRGTPPEGAAAALRGRAERPDYTTTLARLAVPALVAVGRDDTYTPVADAEFLRDRIPDARLTVIEDAAHLPNLEQPDAFDAALTGFLSVLPERVG</sequence>
<gene>
    <name evidence="3" type="ORF">SRIM_010595</name>
</gene>
<dbReference type="Gene3D" id="3.40.50.1820">
    <property type="entry name" value="alpha/beta hydrolase"/>
    <property type="match status" value="1"/>
</dbReference>
<evidence type="ECO:0000313" key="3">
    <source>
        <dbReference type="EMBL" id="QST80567.1"/>
    </source>
</evidence>
<dbReference type="EMBL" id="CP048261">
    <property type="protein sequence ID" value="QST80567.1"/>
    <property type="molecule type" value="Genomic_DNA"/>
</dbReference>
<dbReference type="Proteomes" id="UP000011074">
    <property type="component" value="Chromosome"/>
</dbReference>
<dbReference type="PRINTS" id="PR00111">
    <property type="entry name" value="ABHYDROLASE"/>
</dbReference>
<evidence type="ECO:0000259" key="2">
    <source>
        <dbReference type="Pfam" id="PF00561"/>
    </source>
</evidence>
<dbReference type="PANTHER" id="PTHR43798:SF33">
    <property type="entry name" value="HYDROLASE, PUTATIVE (AFU_ORTHOLOGUE AFUA_2G14860)-RELATED"/>
    <property type="match status" value="1"/>
</dbReference>
<protein>
    <submittedName>
        <fullName evidence="3">Alpha/beta fold hydrolase</fullName>
    </submittedName>
</protein>
<dbReference type="Pfam" id="PF00561">
    <property type="entry name" value="Abhydrolase_1"/>
    <property type="match status" value="1"/>
</dbReference>
<reference evidence="3" key="1">
    <citation type="submission" date="2012-12" db="EMBL/GenBank/DDBJ databases">
        <authorList>
            <person name="Pethick F.E."/>
            <person name="MacFadyen A.C."/>
            <person name="Tang Z."/>
            <person name="Sangal V."/>
            <person name="Tze-Tze L."/>
            <person name="Chu J."/>
            <person name="Guo M."/>
            <person name="Kirby R."/>
            <person name="Hoskisson P.A."/>
            <person name="Herron P.R."/>
            <person name="Hunter I.S."/>
        </authorList>
    </citation>
    <scope>NUCLEOTIDE SEQUENCE</scope>
    <source>
        <strain evidence="3">ATCC 10970</strain>
    </source>
</reference>
<proteinExistence type="predicted"/>